<dbReference type="Proteomes" id="UP000828390">
    <property type="component" value="Unassembled WGS sequence"/>
</dbReference>
<dbReference type="EMBL" id="JAIWYP010000006">
    <property type="protein sequence ID" value="KAH3805902.1"/>
    <property type="molecule type" value="Genomic_DNA"/>
</dbReference>
<accession>A0A9D4FWT8</accession>
<organism evidence="2 3">
    <name type="scientific">Dreissena polymorpha</name>
    <name type="common">Zebra mussel</name>
    <name type="synonym">Mytilus polymorpha</name>
    <dbReference type="NCBI Taxonomy" id="45954"/>
    <lineage>
        <taxon>Eukaryota</taxon>
        <taxon>Metazoa</taxon>
        <taxon>Spiralia</taxon>
        <taxon>Lophotrochozoa</taxon>
        <taxon>Mollusca</taxon>
        <taxon>Bivalvia</taxon>
        <taxon>Autobranchia</taxon>
        <taxon>Heteroconchia</taxon>
        <taxon>Euheterodonta</taxon>
        <taxon>Imparidentia</taxon>
        <taxon>Neoheterodontei</taxon>
        <taxon>Myida</taxon>
        <taxon>Dreissenoidea</taxon>
        <taxon>Dreissenidae</taxon>
        <taxon>Dreissena</taxon>
    </lineage>
</organism>
<evidence type="ECO:0000313" key="3">
    <source>
        <dbReference type="Proteomes" id="UP000828390"/>
    </source>
</evidence>
<name>A0A9D4FWT8_DREPO</name>
<keyword evidence="3" id="KW-1185">Reference proteome</keyword>
<feature type="region of interest" description="Disordered" evidence="1">
    <location>
        <begin position="90"/>
        <end position="113"/>
    </location>
</feature>
<feature type="compositionally biased region" description="Basic and acidic residues" evidence="1">
    <location>
        <begin position="90"/>
        <end position="109"/>
    </location>
</feature>
<reference evidence="2" key="1">
    <citation type="journal article" date="2019" name="bioRxiv">
        <title>The Genome of the Zebra Mussel, Dreissena polymorpha: A Resource for Invasive Species Research.</title>
        <authorList>
            <person name="McCartney M.A."/>
            <person name="Auch B."/>
            <person name="Kono T."/>
            <person name="Mallez S."/>
            <person name="Zhang Y."/>
            <person name="Obille A."/>
            <person name="Becker A."/>
            <person name="Abrahante J.E."/>
            <person name="Garbe J."/>
            <person name="Badalamenti J.P."/>
            <person name="Herman A."/>
            <person name="Mangelson H."/>
            <person name="Liachko I."/>
            <person name="Sullivan S."/>
            <person name="Sone E.D."/>
            <person name="Koren S."/>
            <person name="Silverstein K.A.T."/>
            <person name="Beckman K.B."/>
            <person name="Gohl D.M."/>
        </authorList>
    </citation>
    <scope>NUCLEOTIDE SEQUENCE</scope>
    <source>
        <strain evidence="2">Duluth1</strain>
        <tissue evidence="2">Whole animal</tissue>
    </source>
</reference>
<evidence type="ECO:0000313" key="2">
    <source>
        <dbReference type="EMBL" id="KAH3805902.1"/>
    </source>
</evidence>
<dbReference type="AlphaFoldDB" id="A0A9D4FWT8"/>
<comment type="caution">
    <text evidence="2">The sequence shown here is derived from an EMBL/GenBank/DDBJ whole genome shotgun (WGS) entry which is preliminary data.</text>
</comment>
<reference evidence="2" key="2">
    <citation type="submission" date="2020-11" db="EMBL/GenBank/DDBJ databases">
        <authorList>
            <person name="McCartney M.A."/>
            <person name="Auch B."/>
            <person name="Kono T."/>
            <person name="Mallez S."/>
            <person name="Becker A."/>
            <person name="Gohl D.M."/>
            <person name="Silverstein K.A.T."/>
            <person name="Koren S."/>
            <person name="Bechman K.B."/>
            <person name="Herman A."/>
            <person name="Abrahante J.E."/>
            <person name="Garbe J."/>
        </authorList>
    </citation>
    <scope>NUCLEOTIDE SEQUENCE</scope>
    <source>
        <strain evidence="2">Duluth1</strain>
        <tissue evidence="2">Whole animal</tissue>
    </source>
</reference>
<evidence type="ECO:0000256" key="1">
    <source>
        <dbReference type="SAM" id="MobiDB-lite"/>
    </source>
</evidence>
<protein>
    <submittedName>
        <fullName evidence="2">Uncharacterized protein</fullName>
    </submittedName>
</protein>
<proteinExistence type="predicted"/>
<gene>
    <name evidence="2" type="ORF">DPMN_134212</name>
</gene>
<sequence length="176" mass="20611">MNKLNCNLVRDNLYIGNKVYNLDTGSLEVPKPRSRTNYEKPQLQQNTHKISYAPWNQQSKAPIDFRGKNRFEVLNSDQVDTPQRRRQLIERAPRTHVDETELKRPREQDSTTSTDLVQMPEILEQPEQSIKQRFQFNTSVQLDAQGENRCSLHNNKHGSVSRCVRELKFRSLTFAD</sequence>